<dbReference type="Pfam" id="PF11807">
    <property type="entry name" value="UstYa"/>
    <property type="match status" value="1"/>
</dbReference>
<dbReference type="AlphaFoldDB" id="A0A1B8GRB7"/>
<feature type="transmembrane region" description="Helical" evidence="3">
    <location>
        <begin position="51"/>
        <end position="71"/>
    </location>
</feature>
<evidence type="ECO:0000313" key="4">
    <source>
        <dbReference type="EMBL" id="OBT98350.1"/>
    </source>
</evidence>
<dbReference type="PANTHER" id="PTHR33365">
    <property type="entry name" value="YALI0B05434P"/>
    <property type="match status" value="1"/>
</dbReference>
<evidence type="ECO:0000313" key="5">
    <source>
        <dbReference type="Proteomes" id="UP000091956"/>
    </source>
</evidence>
<comment type="pathway">
    <text evidence="1">Mycotoxin biosynthesis.</text>
</comment>
<sequence>MASVKYYPVSLADEKESYSPSDTSSTTLLPYEEDHRITERRQLKSVLQSKWLLLAHALFFLFSLAIFLRGITFSAPTTAKFVKEFSEYSPAAHVIEYEDMKFNGSMYATSAYIGKGPEVDAAWDVISYNVGDQMISAAELRKIDKPTTVLKVTDPRTGIEGYRVGLEVFHQLHCLNLLRQATHIDYYGGRGGDFSEGIDGLRMHLDHCLEMLRMNLMCQSDVGLITFEMTDEGIWPDFSTWHTCRKFDNVLDWAMENAVANDDPM</sequence>
<gene>
    <name evidence="4" type="ORF">VE01_03039</name>
</gene>
<name>A0A1B8GRB7_9PEZI</name>
<comment type="similarity">
    <text evidence="2">Belongs to the ustYa family.</text>
</comment>
<keyword evidence="5" id="KW-1185">Reference proteome</keyword>
<evidence type="ECO:0008006" key="6">
    <source>
        <dbReference type="Google" id="ProtNLM"/>
    </source>
</evidence>
<dbReference type="OrthoDB" id="3687641at2759"/>
<dbReference type="Proteomes" id="UP000091956">
    <property type="component" value="Unassembled WGS sequence"/>
</dbReference>
<evidence type="ECO:0000256" key="1">
    <source>
        <dbReference type="ARBA" id="ARBA00004685"/>
    </source>
</evidence>
<dbReference type="GO" id="GO:0043386">
    <property type="term" value="P:mycotoxin biosynthetic process"/>
    <property type="evidence" value="ECO:0007669"/>
    <property type="project" value="InterPro"/>
</dbReference>
<keyword evidence="3" id="KW-1133">Transmembrane helix</keyword>
<dbReference type="InterPro" id="IPR021765">
    <property type="entry name" value="UstYa-like"/>
</dbReference>
<dbReference type="RefSeq" id="XP_018132083.1">
    <property type="nucleotide sequence ID" value="XM_018272537.2"/>
</dbReference>
<evidence type="ECO:0000256" key="3">
    <source>
        <dbReference type="SAM" id="Phobius"/>
    </source>
</evidence>
<dbReference type="GeneID" id="28836425"/>
<organism evidence="4 5">
    <name type="scientific">Pseudogymnoascus verrucosus</name>
    <dbReference type="NCBI Taxonomy" id="342668"/>
    <lineage>
        <taxon>Eukaryota</taxon>
        <taxon>Fungi</taxon>
        <taxon>Dikarya</taxon>
        <taxon>Ascomycota</taxon>
        <taxon>Pezizomycotina</taxon>
        <taxon>Leotiomycetes</taxon>
        <taxon>Thelebolales</taxon>
        <taxon>Thelebolaceae</taxon>
        <taxon>Pseudogymnoascus</taxon>
    </lineage>
</organism>
<evidence type="ECO:0000256" key="2">
    <source>
        <dbReference type="ARBA" id="ARBA00035112"/>
    </source>
</evidence>
<accession>A0A1B8GRB7</accession>
<proteinExistence type="inferred from homology"/>
<reference evidence="4 5" key="1">
    <citation type="submission" date="2016-03" db="EMBL/GenBank/DDBJ databases">
        <title>Comparative genomics of Pseudogymnoascus destructans, the fungus causing white-nose syndrome of bats.</title>
        <authorList>
            <person name="Palmer J.M."/>
            <person name="Drees K.P."/>
            <person name="Foster J.T."/>
            <person name="Lindner D.L."/>
        </authorList>
    </citation>
    <scope>NUCLEOTIDE SEQUENCE [LARGE SCALE GENOMIC DNA]</scope>
    <source>
        <strain evidence="4 5">UAMH 10579</strain>
    </source>
</reference>
<dbReference type="PANTHER" id="PTHR33365:SF4">
    <property type="entry name" value="CYCLOCHLOROTINE BIOSYNTHESIS PROTEIN O"/>
    <property type="match status" value="1"/>
</dbReference>
<dbReference type="EMBL" id="KV460217">
    <property type="protein sequence ID" value="OBT98350.1"/>
    <property type="molecule type" value="Genomic_DNA"/>
</dbReference>
<protein>
    <recommendedName>
        <fullName evidence="6">Tat pathway signal sequence</fullName>
    </recommendedName>
</protein>
<dbReference type="STRING" id="342668.A0A1B8GRB7"/>
<reference evidence="5" key="2">
    <citation type="journal article" date="2018" name="Nat. Commun.">
        <title>Extreme sensitivity to ultraviolet light in the fungal pathogen causing white-nose syndrome of bats.</title>
        <authorList>
            <person name="Palmer J.M."/>
            <person name="Drees K.P."/>
            <person name="Foster J.T."/>
            <person name="Lindner D.L."/>
        </authorList>
    </citation>
    <scope>NUCLEOTIDE SEQUENCE [LARGE SCALE GENOMIC DNA]</scope>
    <source>
        <strain evidence="5">UAMH 10579</strain>
    </source>
</reference>
<keyword evidence="3" id="KW-0472">Membrane</keyword>
<keyword evidence="3" id="KW-0812">Transmembrane</keyword>